<protein>
    <recommendedName>
        <fullName evidence="3">Ankyrin repeats (3 copies)</fullName>
    </recommendedName>
</protein>
<dbReference type="EMBL" id="JASXSV010000036">
    <property type="protein sequence ID" value="MDP0590245.1"/>
    <property type="molecule type" value="Genomic_DNA"/>
</dbReference>
<organism evidence="1 2">
    <name type="scientific">Candidatus Endonucleibacter bathymodioli</name>
    <dbReference type="NCBI Taxonomy" id="539814"/>
    <lineage>
        <taxon>Bacteria</taxon>
        <taxon>Pseudomonadati</taxon>
        <taxon>Pseudomonadota</taxon>
        <taxon>Gammaproteobacteria</taxon>
        <taxon>Oceanospirillales</taxon>
        <taxon>Endozoicomonadaceae</taxon>
        <taxon>Candidatus Endonucleibacter</taxon>
    </lineage>
</organism>
<name>A0AA90NNT6_9GAMM</name>
<comment type="caution">
    <text evidence="1">The sequence shown here is derived from an EMBL/GenBank/DDBJ whole genome shotgun (WGS) entry which is preliminary data.</text>
</comment>
<dbReference type="Proteomes" id="UP001178148">
    <property type="component" value="Unassembled WGS sequence"/>
</dbReference>
<keyword evidence="2" id="KW-1185">Reference proteome</keyword>
<evidence type="ECO:0000313" key="1">
    <source>
        <dbReference type="EMBL" id="MDP0590245.1"/>
    </source>
</evidence>
<gene>
    <name evidence="1" type="ORF">QS748_14070</name>
</gene>
<evidence type="ECO:0008006" key="3">
    <source>
        <dbReference type="Google" id="ProtNLM"/>
    </source>
</evidence>
<reference evidence="1 2" key="1">
    <citation type="journal article" date="2023" name="bioRxiv">
        <title>An intranuclear bacterial parasite of deep-sea mussels expresses apoptosis inhibitors acquired from its host.</title>
        <authorList>
            <person name="Gonzalez Porras M.A."/>
            <person name="Assie A."/>
            <person name="Tietjen M."/>
            <person name="Violette M."/>
            <person name="Kleiner M."/>
            <person name="Gruber-Vodicka H."/>
            <person name="Dubilier N."/>
            <person name="Leisch N."/>
        </authorList>
    </citation>
    <scope>NUCLEOTIDE SEQUENCE [LARGE SCALE GENOMIC DNA]</scope>
    <source>
        <strain evidence="1">IAP13</strain>
    </source>
</reference>
<evidence type="ECO:0000313" key="2">
    <source>
        <dbReference type="Proteomes" id="UP001178148"/>
    </source>
</evidence>
<sequence length="58" mass="6144">MVTALVSVIYSDDLYLSVAAKAELLAGKDADGVSALEIAREFGSDTIVKVLRDCGVQR</sequence>
<dbReference type="AlphaFoldDB" id="A0AA90NNT6"/>
<accession>A0AA90NNT6</accession>
<proteinExistence type="predicted"/>